<gene>
    <name evidence="1" type="ORF">GCM10025876_09510</name>
</gene>
<evidence type="ECO:0000313" key="1">
    <source>
        <dbReference type="EMBL" id="GMA34747.1"/>
    </source>
</evidence>
<dbReference type="RefSeq" id="WP_284327575.1">
    <property type="nucleotide sequence ID" value="NZ_BSUN01000001.1"/>
</dbReference>
<dbReference type="InterPro" id="IPR037221">
    <property type="entry name" value="H-type_lectin_dom_sf"/>
</dbReference>
<proteinExistence type="predicted"/>
<name>A0ABQ6ICL6_9MICO</name>
<sequence length="158" mass="16767">MPYKNFGNEVLTSSDVNNYLMRQAVIRVANGTELDAIPTPVAGMMATRADNGITYRHNGSSWVRMMFNTGAMIQAGTVSTSNIPAGTSAWTDVATVTFATPFSSAPTVVLTNYQSFAGADPVMLAMTSISTTSFGIQAKCASSKSAQLVHWIATARTQ</sequence>
<evidence type="ECO:0008006" key="3">
    <source>
        <dbReference type="Google" id="ProtNLM"/>
    </source>
</evidence>
<dbReference type="SUPFAM" id="SSF141086">
    <property type="entry name" value="Agglutinin HPA-like"/>
    <property type="match status" value="1"/>
</dbReference>
<evidence type="ECO:0000313" key="2">
    <source>
        <dbReference type="Proteomes" id="UP001157125"/>
    </source>
</evidence>
<accession>A0ABQ6ICL6</accession>
<dbReference type="EMBL" id="BSUN01000001">
    <property type="protein sequence ID" value="GMA34747.1"/>
    <property type="molecule type" value="Genomic_DNA"/>
</dbReference>
<protein>
    <recommendedName>
        <fullName evidence="3">H-type lectin domain-containing protein</fullName>
    </recommendedName>
</protein>
<dbReference type="Gene3D" id="2.60.40.3940">
    <property type="match status" value="1"/>
</dbReference>
<dbReference type="Proteomes" id="UP001157125">
    <property type="component" value="Unassembled WGS sequence"/>
</dbReference>
<reference evidence="2" key="1">
    <citation type="journal article" date="2019" name="Int. J. Syst. Evol. Microbiol.">
        <title>The Global Catalogue of Microorganisms (GCM) 10K type strain sequencing project: providing services to taxonomists for standard genome sequencing and annotation.</title>
        <authorList>
            <consortium name="The Broad Institute Genomics Platform"/>
            <consortium name="The Broad Institute Genome Sequencing Center for Infectious Disease"/>
            <person name="Wu L."/>
            <person name="Ma J."/>
        </authorList>
    </citation>
    <scope>NUCLEOTIDE SEQUENCE [LARGE SCALE GENOMIC DNA]</scope>
    <source>
        <strain evidence="2">NBRC 112299</strain>
    </source>
</reference>
<keyword evidence="2" id="KW-1185">Reference proteome</keyword>
<comment type="caution">
    <text evidence="1">The sequence shown here is derived from an EMBL/GenBank/DDBJ whole genome shotgun (WGS) entry which is preliminary data.</text>
</comment>
<organism evidence="1 2">
    <name type="scientific">Demequina litorisediminis</name>
    <dbReference type="NCBI Taxonomy" id="1849022"/>
    <lineage>
        <taxon>Bacteria</taxon>
        <taxon>Bacillati</taxon>
        <taxon>Actinomycetota</taxon>
        <taxon>Actinomycetes</taxon>
        <taxon>Micrococcales</taxon>
        <taxon>Demequinaceae</taxon>
        <taxon>Demequina</taxon>
    </lineage>
</organism>